<gene>
    <name evidence="1" type="ORF">HPBE_LOCUS15445</name>
</gene>
<dbReference type="WBParaSite" id="HPBE_0001544601-mRNA-1">
    <property type="protein sequence ID" value="HPBE_0001544601-mRNA-1"/>
    <property type="gene ID" value="HPBE_0001544601"/>
</dbReference>
<protein>
    <submittedName>
        <fullName evidence="3">Ribosomal_L18e/L15P domain-containing protein</fullName>
    </submittedName>
</protein>
<evidence type="ECO:0000313" key="1">
    <source>
        <dbReference type="EMBL" id="VDP02780.1"/>
    </source>
</evidence>
<sequence length="136" mass="15469">MSSGRQILKEDVLSTQRYQIMITSGGGDLGREGARTVQRAKELLRTATVVVQREPMKNRVAVGKHNPAGELCRHDGPRHTTTTTTSEIRTPRAACLNKGRTLLFYITEFVKRFYDKREAKYFCDVLLHLRMLNSMA</sequence>
<proteinExistence type="predicted"/>
<accession>A0A183G2D2</accession>
<reference evidence="3" key="2">
    <citation type="submission" date="2019-09" db="UniProtKB">
        <authorList>
            <consortium name="WormBaseParasite"/>
        </authorList>
    </citation>
    <scope>IDENTIFICATION</scope>
</reference>
<name>A0A183G2D2_HELPZ</name>
<organism evidence="2 3">
    <name type="scientific">Heligmosomoides polygyrus</name>
    <name type="common">Parasitic roundworm</name>
    <dbReference type="NCBI Taxonomy" id="6339"/>
    <lineage>
        <taxon>Eukaryota</taxon>
        <taxon>Metazoa</taxon>
        <taxon>Ecdysozoa</taxon>
        <taxon>Nematoda</taxon>
        <taxon>Chromadorea</taxon>
        <taxon>Rhabditida</taxon>
        <taxon>Rhabditina</taxon>
        <taxon>Rhabditomorpha</taxon>
        <taxon>Strongyloidea</taxon>
        <taxon>Heligmosomidae</taxon>
        <taxon>Heligmosomoides</taxon>
    </lineage>
</organism>
<dbReference type="EMBL" id="UZAH01028854">
    <property type="protein sequence ID" value="VDP02780.1"/>
    <property type="molecule type" value="Genomic_DNA"/>
</dbReference>
<keyword evidence="2" id="KW-1185">Reference proteome</keyword>
<dbReference type="Proteomes" id="UP000050761">
    <property type="component" value="Unassembled WGS sequence"/>
</dbReference>
<accession>A0A3P8AG84</accession>
<evidence type="ECO:0000313" key="3">
    <source>
        <dbReference type="WBParaSite" id="HPBE_0001544601-mRNA-1"/>
    </source>
</evidence>
<dbReference type="AlphaFoldDB" id="A0A183G2D2"/>
<reference evidence="1 2" key="1">
    <citation type="submission" date="2018-11" db="EMBL/GenBank/DDBJ databases">
        <authorList>
            <consortium name="Pathogen Informatics"/>
        </authorList>
    </citation>
    <scope>NUCLEOTIDE SEQUENCE [LARGE SCALE GENOMIC DNA]</scope>
</reference>
<evidence type="ECO:0000313" key="2">
    <source>
        <dbReference type="Proteomes" id="UP000050761"/>
    </source>
</evidence>